<reference evidence="3" key="1">
    <citation type="journal article" date="2019" name="Int. J. Syst. Evol. Microbiol.">
        <title>The Global Catalogue of Microorganisms (GCM) 10K type strain sequencing project: providing services to taxonomists for standard genome sequencing and annotation.</title>
        <authorList>
            <consortium name="The Broad Institute Genomics Platform"/>
            <consortium name="The Broad Institute Genome Sequencing Center for Infectious Disease"/>
            <person name="Wu L."/>
            <person name="Ma J."/>
        </authorList>
    </citation>
    <scope>NUCLEOTIDE SEQUENCE [LARGE SCALE GENOMIC DNA]</scope>
    <source>
        <strain evidence="3">CCUG 55585</strain>
    </source>
</reference>
<gene>
    <name evidence="2" type="ORF">ACFQ0E_07700</name>
</gene>
<comment type="caution">
    <text evidence="2">The sequence shown here is derived from an EMBL/GenBank/DDBJ whole genome shotgun (WGS) entry which is preliminary data.</text>
</comment>
<proteinExistence type="predicted"/>
<dbReference type="Gene3D" id="3.40.50.1820">
    <property type="entry name" value="alpha/beta hydrolase"/>
    <property type="match status" value="1"/>
</dbReference>
<evidence type="ECO:0000313" key="2">
    <source>
        <dbReference type="EMBL" id="MFD0725483.1"/>
    </source>
</evidence>
<evidence type="ECO:0000259" key="1">
    <source>
        <dbReference type="Pfam" id="PF20434"/>
    </source>
</evidence>
<dbReference type="InterPro" id="IPR029058">
    <property type="entry name" value="AB_hydrolase_fold"/>
</dbReference>
<keyword evidence="3" id="KW-1185">Reference proteome</keyword>
<sequence length="373" mass="40218">MAPAIIALEGMPMDSMISECLRRSAWVALLWSLCTVAQAQSGCTPTAVTPGTPDQDICYGPAAWREPTLGGIWLQQRFDFYRAPGANADAPAPLIVWAHPNGSSKAIAPGSAAEAVLLKPALDAGFSFASVEFRHPVVNRIEADSPTNPGVPHHDLARALQFIRANAVALGIDRRNVFVVGGSRGTLSLWTVLQGDMAIPTSPDPVARQSTRANAAFAYNAQTTYDGREFADLFLVEADRAAFKASWQAQHPKYAQYGSAIQSVTSDDPPVKLRYDQAFIGRLVTQQELASVDYVHYPDYGLALCAAYQLAVGHGGRCTAEGDPRFATMAEAYRGYVDFFKAHLRGRPAPVLPAVLSPPAAPERLRMPRTPGR</sequence>
<dbReference type="InterPro" id="IPR049492">
    <property type="entry name" value="BD-FAE-like_dom"/>
</dbReference>
<name>A0ABW2YF24_9GAMM</name>
<dbReference type="SUPFAM" id="SSF53474">
    <property type="entry name" value="alpha/beta-Hydrolases"/>
    <property type="match status" value="1"/>
</dbReference>
<dbReference type="RefSeq" id="WP_386823097.1">
    <property type="nucleotide sequence ID" value="NZ_JBHTIF010000001.1"/>
</dbReference>
<feature type="domain" description="BD-FAE-like" evidence="1">
    <location>
        <begin position="86"/>
        <end position="193"/>
    </location>
</feature>
<protein>
    <recommendedName>
        <fullName evidence="1">BD-FAE-like domain-containing protein</fullName>
    </recommendedName>
</protein>
<organism evidence="2 3">
    <name type="scientific">Lysobacter brunescens</name>
    <dbReference type="NCBI Taxonomy" id="262323"/>
    <lineage>
        <taxon>Bacteria</taxon>
        <taxon>Pseudomonadati</taxon>
        <taxon>Pseudomonadota</taxon>
        <taxon>Gammaproteobacteria</taxon>
        <taxon>Lysobacterales</taxon>
        <taxon>Lysobacteraceae</taxon>
        <taxon>Lysobacter</taxon>
    </lineage>
</organism>
<evidence type="ECO:0000313" key="3">
    <source>
        <dbReference type="Proteomes" id="UP001597110"/>
    </source>
</evidence>
<accession>A0ABW2YF24</accession>
<dbReference type="Proteomes" id="UP001597110">
    <property type="component" value="Unassembled WGS sequence"/>
</dbReference>
<dbReference type="EMBL" id="JBHTIF010000001">
    <property type="protein sequence ID" value="MFD0725483.1"/>
    <property type="molecule type" value="Genomic_DNA"/>
</dbReference>
<dbReference type="Pfam" id="PF20434">
    <property type="entry name" value="BD-FAE"/>
    <property type="match status" value="1"/>
</dbReference>